<dbReference type="PANTHER" id="PTHR23263">
    <property type="entry name" value="SMALL PROLINE-RICH PROTEIN"/>
    <property type="match status" value="1"/>
</dbReference>
<evidence type="ECO:0000313" key="2">
    <source>
        <dbReference type="Proteomes" id="UP000000305"/>
    </source>
</evidence>
<protein>
    <submittedName>
        <fullName evidence="1">Uncharacterized protein</fullName>
    </submittedName>
</protein>
<organism evidence="1 2">
    <name type="scientific">Daphnia pulex</name>
    <name type="common">Water flea</name>
    <dbReference type="NCBI Taxonomy" id="6669"/>
    <lineage>
        <taxon>Eukaryota</taxon>
        <taxon>Metazoa</taxon>
        <taxon>Ecdysozoa</taxon>
        <taxon>Arthropoda</taxon>
        <taxon>Crustacea</taxon>
        <taxon>Branchiopoda</taxon>
        <taxon>Diplostraca</taxon>
        <taxon>Cladocera</taxon>
        <taxon>Anomopoda</taxon>
        <taxon>Daphniidae</taxon>
        <taxon>Daphnia</taxon>
    </lineage>
</organism>
<dbReference type="KEGG" id="dpx:DAPPUDRAFT_251731"/>
<dbReference type="Gene3D" id="3.50.50.60">
    <property type="entry name" value="FAD/NAD(P)-binding domain"/>
    <property type="match status" value="1"/>
</dbReference>
<dbReference type="Proteomes" id="UP000000305">
    <property type="component" value="Unassembled WGS sequence"/>
</dbReference>
<name>E9H104_DAPPU</name>
<proteinExistence type="predicted"/>
<sequence>MDLTRLMGGHPITSNRLPFEEKIFFFDRRSKEYLNHQGSKLLHHNVCCSSSYTTKALEYYTEAPTETTQLRMLPKPTTSRLQLITSPKLSNSTLERPSTTEISQVSFSDTQHGNPEVSNKLRFRQWNGQRVKVLNENLFQSLSGVLKDAHEHVALFRNIDGGNIGRVLRSPKYLSQWTTEKAGDVTFFCDIKLGRCCMEHDHHAVGSGRLAGENNTGKETWMKNCSALLPSAFFIVLSVRNRAHNYYTTKAPEYYTEADAAPSYNIKRATPKLPSTKTSKSPEYYTYVAPACCTEAPKYYLPPTYYTTKAAEYYTEPPKYYTNKAPEYYTTTCASLSLYTEAPKYYSALSYTTTTEADKYYAAPTYYTAAAPSYYASVYYTTTYATPSYYTEAPMYYTTKAPEYYNTTYAAPPNYTEASKYYSIPSYYTTPYASPTYYRDAPKYYNYVQICRSYDLNSVIN</sequence>
<reference evidence="1 2" key="1">
    <citation type="journal article" date="2011" name="Science">
        <title>The ecoresponsive genome of Daphnia pulex.</title>
        <authorList>
            <person name="Colbourne J.K."/>
            <person name="Pfrender M.E."/>
            <person name="Gilbert D."/>
            <person name="Thomas W.K."/>
            <person name="Tucker A."/>
            <person name="Oakley T.H."/>
            <person name="Tokishita S."/>
            <person name="Aerts A."/>
            <person name="Arnold G.J."/>
            <person name="Basu M.K."/>
            <person name="Bauer D.J."/>
            <person name="Caceres C.E."/>
            <person name="Carmel L."/>
            <person name="Casola C."/>
            <person name="Choi J.H."/>
            <person name="Detter J.C."/>
            <person name="Dong Q."/>
            <person name="Dusheyko S."/>
            <person name="Eads B.D."/>
            <person name="Frohlich T."/>
            <person name="Geiler-Samerotte K.A."/>
            <person name="Gerlach D."/>
            <person name="Hatcher P."/>
            <person name="Jogdeo S."/>
            <person name="Krijgsveld J."/>
            <person name="Kriventseva E.V."/>
            <person name="Kultz D."/>
            <person name="Laforsch C."/>
            <person name="Lindquist E."/>
            <person name="Lopez J."/>
            <person name="Manak J.R."/>
            <person name="Muller J."/>
            <person name="Pangilinan J."/>
            <person name="Patwardhan R.P."/>
            <person name="Pitluck S."/>
            <person name="Pritham E.J."/>
            <person name="Rechtsteiner A."/>
            <person name="Rho M."/>
            <person name="Rogozin I.B."/>
            <person name="Sakarya O."/>
            <person name="Salamov A."/>
            <person name="Schaack S."/>
            <person name="Shapiro H."/>
            <person name="Shiga Y."/>
            <person name="Skalitzky C."/>
            <person name="Smith Z."/>
            <person name="Souvorov A."/>
            <person name="Sung W."/>
            <person name="Tang Z."/>
            <person name="Tsuchiya D."/>
            <person name="Tu H."/>
            <person name="Vos H."/>
            <person name="Wang M."/>
            <person name="Wolf Y.I."/>
            <person name="Yamagata H."/>
            <person name="Yamada T."/>
            <person name="Ye Y."/>
            <person name="Shaw J.R."/>
            <person name="Andrews J."/>
            <person name="Crease T.J."/>
            <person name="Tang H."/>
            <person name="Lucas S.M."/>
            <person name="Robertson H.M."/>
            <person name="Bork P."/>
            <person name="Koonin E.V."/>
            <person name="Zdobnov E.M."/>
            <person name="Grigoriev I.V."/>
            <person name="Lynch M."/>
            <person name="Boore J.L."/>
        </authorList>
    </citation>
    <scope>NUCLEOTIDE SEQUENCE [LARGE SCALE GENOMIC DNA]</scope>
</reference>
<keyword evidence="2" id="KW-1185">Reference proteome</keyword>
<dbReference type="HOGENOM" id="CLU_593495_0_0_1"/>
<dbReference type="EMBL" id="GL732582">
    <property type="protein sequence ID" value="EFX74547.1"/>
    <property type="molecule type" value="Genomic_DNA"/>
</dbReference>
<dbReference type="OrthoDB" id="6379388at2759"/>
<dbReference type="InParanoid" id="E9H104"/>
<gene>
    <name evidence="1" type="ORF">DAPPUDRAFT_251731</name>
</gene>
<dbReference type="InterPro" id="IPR036188">
    <property type="entry name" value="FAD/NAD-bd_sf"/>
</dbReference>
<dbReference type="PANTHER" id="PTHR23263:SF124">
    <property type="entry name" value="SMALL PROLINE-RICH PROTEIN 3"/>
    <property type="match status" value="1"/>
</dbReference>
<dbReference type="AlphaFoldDB" id="E9H104"/>
<evidence type="ECO:0000313" key="1">
    <source>
        <dbReference type="EMBL" id="EFX74547.1"/>
    </source>
</evidence>
<accession>E9H104</accession>
<dbReference type="STRING" id="6669.E9H104"/>
<dbReference type="PhylomeDB" id="E9H104"/>